<dbReference type="OrthoDB" id="9788907at2"/>
<keyword evidence="9" id="KW-1185">Reference proteome</keyword>
<feature type="transmembrane region" description="Helical" evidence="7">
    <location>
        <begin position="89"/>
        <end position="110"/>
    </location>
</feature>
<dbReference type="GO" id="GO:0005886">
    <property type="term" value="C:plasma membrane"/>
    <property type="evidence" value="ECO:0007669"/>
    <property type="project" value="UniProtKB-SubCell"/>
</dbReference>
<sequence>MSKNLFPVKVAPAHWAEIASAFLWLGLTAFGGPAAHIGIMQDEFVRRRKWADDRQFLDLLSITNLIPGPNSTEMAMHIGYLRAGIPGSLLAGAGFIFPSMMMTMLFAWLYVQFGALPQINGVLYGIKPVVIAIIFNAFLSFAPKILNNWKLTAIGLAVMTLYLLGINELVLLAVGGIGFMLYRNWRKAASSIWLAALPDSFLPAVSLASKIPYTPQTLFFTFLKIGAVLYGSGYVLLAFLHSDFVQRLGWITDQQLLDAVAVGQVTPGPLSTAATFIGFLMDGIPGALLATLAFFLPAVLLVWVVNPLVPVLRSSPWTSSLLDGLNAASLGLMAAVILTLVPTSLPNLPAGFILAIAALFLVKWKVNATWLILAGGLAGWLLTSLG</sequence>
<feature type="transmembrane region" description="Helical" evidence="7">
    <location>
        <begin position="122"/>
        <end position="142"/>
    </location>
</feature>
<evidence type="ECO:0000256" key="4">
    <source>
        <dbReference type="ARBA" id="ARBA00022692"/>
    </source>
</evidence>
<dbReference type="EMBL" id="LGCL01000021">
    <property type="protein sequence ID" value="KPL77818.1"/>
    <property type="molecule type" value="Genomic_DNA"/>
</dbReference>
<gene>
    <name evidence="8" type="ORF">ADN00_07995</name>
</gene>
<dbReference type="AlphaFoldDB" id="A0A0N8GND8"/>
<evidence type="ECO:0000256" key="2">
    <source>
        <dbReference type="ARBA" id="ARBA00005262"/>
    </source>
</evidence>
<dbReference type="PIRSF" id="PIRSF004810">
    <property type="entry name" value="ChrA"/>
    <property type="match status" value="1"/>
</dbReference>
<protein>
    <submittedName>
        <fullName evidence="8">Chromate transporter</fullName>
    </submittedName>
</protein>
<feature type="transmembrane region" description="Helical" evidence="7">
    <location>
        <begin position="368"/>
        <end position="385"/>
    </location>
</feature>
<evidence type="ECO:0000256" key="1">
    <source>
        <dbReference type="ARBA" id="ARBA00004651"/>
    </source>
</evidence>
<feature type="transmembrane region" description="Helical" evidence="7">
    <location>
        <begin position="287"/>
        <end position="305"/>
    </location>
</feature>
<dbReference type="STRING" id="1134406.ADN00_07995"/>
<feature type="transmembrane region" description="Helical" evidence="7">
    <location>
        <begin position="219"/>
        <end position="240"/>
    </location>
</feature>
<evidence type="ECO:0000256" key="6">
    <source>
        <dbReference type="ARBA" id="ARBA00023136"/>
    </source>
</evidence>
<evidence type="ECO:0000313" key="9">
    <source>
        <dbReference type="Proteomes" id="UP000050417"/>
    </source>
</evidence>
<keyword evidence="6 7" id="KW-0472">Membrane</keyword>
<feature type="transmembrane region" description="Helical" evidence="7">
    <location>
        <begin position="154"/>
        <end position="182"/>
    </location>
</feature>
<dbReference type="InterPro" id="IPR003370">
    <property type="entry name" value="Chromate_transpt"/>
</dbReference>
<feature type="transmembrane region" description="Helical" evidence="7">
    <location>
        <begin position="345"/>
        <end position="362"/>
    </location>
</feature>
<proteinExistence type="inferred from homology"/>
<feature type="transmembrane region" description="Helical" evidence="7">
    <location>
        <begin position="20"/>
        <end position="39"/>
    </location>
</feature>
<feature type="transmembrane region" description="Helical" evidence="7">
    <location>
        <begin position="260"/>
        <end position="280"/>
    </location>
</feature>
<comment type="subcellular location">
    <subcellularLocation>
        <location evidence="1">Cell membrane</location>
        <topology evidence="1">Multi-pass membrane protein</topology>
    </subcellularLocation>
</comment>
<evidence type="ECO:0000256" key="7">
    <source>
        <dbReference type="SAM" id="Phobius"/>
    </source>
</evidence>
<dbReference type="PANTHER" id="PTHR33567:SF3">
    <property type="entry name" value="CHROMATE ION TRANSPORTER (EUROFUNG)"/>
    <property type="match status" value="1"/>
</dbReference>
<dbReference type="Pfam" id="PF02417">
    <property type="entry name" value="Chromate_transp"/>
    <property type="match status" value="2"/>
</dbReference>
<comment type="similarity">
    <text evidence="2">Belongs to the chromate ion transporter (CHR) (TC 2.A.51) family.</text>
</comment>
<dbReference type="RefSeq" id="WP_075062464.1">
    <property type="nucleotide sequence ID" value="NZ_LGCL01000021.1"/>
</dbReference>
<evidence type="ECO:0000256" key="3">
    <source>
        <dbReference type="ARBA" id="ARBA00022475"/>
    </source>
</evidence>
<dbReference type="PANTHER" id="PTHR33567">
    <property type="entry name" value="CHROMATE ION TRANSPORTER (EUROFUNG)"/>
    <property type="match status" value="1"/>
</dbReference>
<evidence type="ECO:0000256" key="5">
    <source>
        <dbReference type="ARBA" id="ARBA00022989"/>
    </source>
</evidence>
<keyword evidence="4 7" id="KW-0812">Transmembrane</keyword>
<dbReference type="InterPro" id="IPR014047">
    <property type="entry name" value="Chr_Tranpt_l_chain"/>
</dbReference>
<dbReference type="PATRIC" id="fig|1134406.4.peg.599"/>
<dbReference type="GO" id="GO:0015109">
    <property type="term" value="F:chromate transmembrane transporter activity"/>
    <property type="evidence" value="ECO:0007669"/>
    <property type="project" value="InterPro"/>
</dbReference>
<keyword evidence="5 7" id="KW-1133">Transmembrane helix</keyword>
<dbReference type="NCBIfam" id="TIGR00937">
    <property type="entry name" value="2A51"/>
    <property type="match status" value="1"/>
</dbReference>
<reference evidence="8 9" key="1">
    <citation type="submission" date="2015-07" db="EMBL/GenBank/DDBJ databases">
        <title>Genome sequence of Ornatilinea apprima DSM 23815.</title>
        <authorList>
            <person name="Hemp J."/>
            <person name="Ward L.M."/>
            <person name="Pace L.A."/>
            <person name="Fischer W.W."/>
        </authorList>
    </citation>
    <scope>NUCLEOTIDE SEQUENCE [LARGE SCALE GENOMIC DNA]</scope>
    <source>
        <strain evidence="8 9">P3M-1</strain>
    </source>
</reference>
<keyword evidence="3" id="KW-1003">Cell membrane</keyword>
<accession>A0A0N8GND8</accession>
<comment type="caution">
    <text evidence="8">The sequence shown here is derived from an EMBL/GenBank/DDBJ whole genome shotgun (WGS) entry which is preliminary data.</text>
</comment>
<evidence type="ECO:0000313" key="8">
    <source>
        <dbReference type="EMBL" id="KPL77818.1"/>
    </source>
</evidence>
<organism evidence="8 9">
    <name type="scientific">Ornatilinea apprima</name>
    <dbReference type="NCBI Taxonomy" id="1134406"/>
    <lineage>
        <taxon>Bacteria</taxon>
        <taxon>Bacillati</taxon>
        <taxon>Chloroflexota</taxon>
        <taxon>Anaerolineae</taxon>
        <taxon>Anaerolineales</taxon>
        <taxon>Anaerolineaceae</taxon>
        <taxon>Ornatilinea</taxon>
    </lineage>
</organism>
<name>A0A0N8GND8_9CHLR</name>
<dbReference type="Proteomes" id="UP000050417">
    <property type="component" value="Unassembled WGS sequence"/>
</dbReference>